<evidence type="ECO:0000256" key="2">
    <source>
        <dbReference type="ARBA" id="ARBA00022980"/>
    </source>
</evidence>
<protein>
    <submittedName>
        <fullName evidence="6">Ribosomal protein L22</fullName>
    </submittedName>
</protein>
<dbReference type="EMBL" id="KV428101">
    <property type="protein sequence ID" value="KZT36705.1"/>
    <property type="molecule type" value="Genomic_DNA"/>
</dbReference>
<dbReference type="InterPro" id="IPR047867">
    <property type="entry name" value="Ribosomal_uL22_bac/org-type"/>
</dbReference>
<dbReference type="SUPFAM" id="SSF54843">
    <property type="entry name" value="Ribosomal protein L22"/>
    <property type="match status" value="1"/>
</dbReference>
<feature type="region of interest" description="Disordered" evidence="5">
    <location>
        <begin position="40"/>
        <end position="90"/>
    </location>
</feature>
<dbReference type="GO" id="GO:0005762">
    <property type="term" value="C:mitochondrial large ribosomal subunit"/>
    <property type="evidence" value="ECO:0007669"/>
    <property type="project" value="TreeGrafter"/>
</dbReference>
<dbReference type="Pfam" id="PF00237">
    <property type="entry name" value="Ribosomal_L22"/>
    <property type="match status" value="1"/>
</dbReference>
<dbReference type="GO" id="GO:0003735">
    <property type="term" value="F:structural constituent of ribosome"/>
    <property type="evidence" value="ECO:0007669"/>
    <property type="project" value="InterPro"/>
</dbReference>
<dbReference type="InterPro" id="IPR036394">
    <property type="entry name" value="Ribosomal_uL22_sf"/>
</dbReference>
<keyword evidence="3 4" id="KW-0687">Ribonucleoprotein</keyword>
<evidence type="ECO:0000256" key="4">
    <source>
        <dbReference type="RuleBase" id="RU004005"/>
    </source>
</evidence>
<feature type="compositionally biased region" description="Basic and acidic residues" evidence="5">
    <location>
        <begin position="40"/>
        <end position="55"/>
    </location>
</feature>
<name>A0A166BSQ1_9AGAM</name>
<gene>
    <name evidence="6" type="ORF">SISSUDRAFT_1063461</name>
</gene>
<dbReference type="InterPro" id="IPR001063">
    <property type="entry name" value="Ribosomal_uL22"/>
</dbReference>
<dbReference type="PANTHER" id="PTHR13501">
    <property type="entry name" value="CHLOROPLAST 50S RIBOSOMAL PROTEIN L22-RELATED"/>
    <property type="match status" value="1"/>
</dbReference>
<keyword evidence="7" id="KW-1185">Reference proteome</keyword>
<dbReference type="OrthoDB" id="416470at2759"/>
<dbReference type="AlphaFoldDB" id="A0A166BSQ1"/>
<dbReference type="STRING" id="1314776.A0A166BSQ1"/>
<comment type="similarity">
    <text evidence="1 4">Belongs to the universal ribosomal protein uL22 family.</text>
</comment>
<reference evidence="6 7" key="1">
    <citation type="journal article" date="2016" name="Mol. Biol. Evol.">
        <title>Comparative Genomics of Early-Diverging Mushroom-Forming Fungi Provides Insights into the Origins of Lignocellulose Decay Capabilities.</title>
        <authorList>
            <person name="Nagy L.G."/>
            <person name="Riley R."/>
            <person name="Tritt A."/>
            <person name="Adam C."/>
            <person name="Daum C."/>
            <person name="Floudas D."/>
            <person name="Sun H."/>
            <person name="Yadav J.S."/>
            <person name="Pangilinan J."/>
            <person name="Larsson K.H."/>
            <person name="Matsuura K."/>
            <person name="Barry K."/>
            <person name="Labutti K."/>
            <person name="Kuo R."/>
            <person name="Ohm R.A."/>
            <person name="Bhattacharya S.S."/>
            <person name="Shirouzu T."/>
            <person name="Yoshinaga Y."/>
            <person name="Martin F.M."/>
            <person name="Grigoriev I.V."/>
            <person name="Hibbett D.S."/>
        </authorList>
    </citation>
    <scope>NUCLEOTIDE SEQUENCE [LARGE SCALE GENOMIC DNA]</scope>
    <source>
        <strain evidence="6 7">HHB10207 ss-3</strain>
    </source>
</reference>
<dbReference type="Gene3D" id="3.90.470.10">
    <property type="entry name" value="Ribosomal protein L22/L17"/>
    <property type="match status" value="1"/>
</dbReference>
<evidence type="ECO:0000256" key="3">
    <source>
        <dbReference type="ARBA" id="ARBA00023274"/>
    </source>
</evidence>
<evidence type="ECO:0000256" key="1">
    <source>
        <dbReference type="ARBA" id="ARBA00009451"/>
    </source>
</evidence>
<evidence type="ECO:0000313" key="7">
    <source>
        <dbReference type="Proteomes" id="UP000076798"/>
    </source>
</evidence>
<evidence type="ECO:0000256" key="5">
    <source>
        <dbReference type="SAM" id="MobiDB-lite"/>
    </source>
</evidence>
<feature type="compositionally biased region" description="Basic residues" evidence="5">
    <location>
        <begin position="77"/>
        <end position="88"/>
    </location>
</feature>
<dbReference type="PANTHER" id="PTHR13501:SF8">
    <property type="entry name" value="LARGE RIBOSOMAL SUBUNIT PROTEIN UL22M"/>
    <property type="match status" value="1"/>
</dbReference>
<dbReference type="Proteomes" id="UP000076798">
    <property type="component" value="Unassembled WGS sequence"/>
</dbReference>
<dbReference type="GO" id="GO:0006412">
    <property type="term" value="P:translation"/>
    <property type="evidence" value="ECO:0007669"/>
    <property type="project" value="InterPro"/>
</dbReference>
<accession>A0A166BSQ1</accession>
<organism evidence="6 7">
    <name type="scientific">Sistotremastrum suecicum HHB10207 ss-3</name>
    <dbReference type="NCBI Taxonomy" id="1314776"/>
    <lineage>
        <taxon>Eukaryota</taxon>
        <taxon>Fungi</taxon>
        <taxon>Dikarya</taxon>
        <taxon>Basidiomycota</taxon>
        <taxon>Agaricomycotina</taxon>
        <taxon>Agaricomycetes</taxon>
        <taxon>Sistotremastrales</taxon>
        <taxon>Sistotremastraceae</taxon>
        <taxon>Sistotremastrum</taxon>
    </lineage>
</organism>
<evidence type="ECO:0000313" key="6">
    <source>
        <dbReference type="EMBL" id="KZT36705.1"/>
    </source>
</evidence>
<sequence>MIRTALPSLKSFITSTCPHTRSLWTPASLNPVPWFQKQLEQRDRVGEDEASRKAAIESSQAQGTDSVFPRPQSRSRALSKPKATHHKYSTANFKIGPRKLGLLAKQITGKPIDYAILQMEFSQKRASGRVKSTLALARDHAVSYKNLQLDKLVVAQSWVTKGPKYLPHIDIKGRGRRGIKHHPDARLHVRLEEGKTYEEKVQALRERRLKAIRSAGVVREDMKLRNVAPIWAW</sequence>
<proteinExistence type="inferred from homology"/>
<keyword evidence="2 4" id="KW-0689">Ribosomal protein</keyword>